<organism evidence="5 6">
    <name type="scientific">Curvibacter microcysteis</name>
    <dbReference type="NCBI Taxonomy" id="3026419"/>
    <lineage>
        <taxon>Bacteria</taxon>
        <taxon>Pseudomonadati</taxon>
        <taxon>Pseudomonadota</taxon>
        <taxon>Betaproteobacteria</taxon>
        <taxon>Burkholderiales</taxon>
        <taxon>Comamonadaceae</taxon>
        <taxon>Curvibacter</taxon>
    </lineage>
</organism>
<protein>
    <submittedName>
        <fullName evidence="5">AraC family transcriptional regulator</fullName>
    </submittedName>
</protein>
<keyword evidence="6" id="KW-1185">Reference proteome</keyword>
<evidence type="ECO:0000313" key="6">
    <source>
        <dbReference type="Proteomes" id="UP001528672"/>
    </source>
</evidence>
<dbReference type="InterPro" id="IPR018060">
    <property type="entry name" value="HTH_AraC"/>
</dbReference>
<dbReference type="SUPFAM" id="SSF46689">
    <property type="entry name" value="Homeodomain-like"/>
    <property type="match status" value="1"/>
</dbReference>
<evidence type="ECO:0000256" key="2">
    <source>
        <dbReference type="ARBA" id="ARBA00023125"/>
    </source>
</evidence>
<dbReference type="Pfam" id="PF12833">
    <property type="entry name" value="HTH_18"/>
    <property type="match status" value="1"/>
</dbReference>
<dbReference type="Pfam" id="PF12625">
    <property type="entry name" value="Arabinose_bd"/>
    <property type="match status" value="1"/>
</dbReference>
<dbReference type="Gene3D" id="1.10.10.60">
    <property type="entry name" value="Homeodomain-like"/>
    <property type="match status" value="1"/>
</dbReference>
<comment type="caution">
    <text evidence="5">The sequence shown here is derived from an EMBL/GenBank/DDBJ whole genome shotgun (WGS) entry which is preliminary data.</text>
</comment>
<accession>A0ABT5MKH8</accession>
<dbReference type="SMART" id="SM00342">
    <property type="entry name" value="HTH_ARAC"/>
    <property type="match status" value="1"/>
</dbReference>
<sequence length="349" mass="39760">MSHEVTTRHTIAILQVSQILQGYVARGGDAQRLLRRAGIVPALLDSPLSRVTQAQYAALIQLLSRHTRDELWALCSQPVRLGNFSQMCRLLVHCRSLGEALRTGFRYYHPLLQDFVPRLVVQGSQASVHLVSNGPRDPERGYADRTFCFFTYGLASWLVARRIPVTEVMYRHLDTGYSSDAGRLFQAPVVYGHPWVGFRFDARWLDLPVVQNPQSLEEFLRQAPASLLIKYRDQTSLTERIRRLLRRHLSGEMPSLEFVSQYLAMTPQTLRRRLRDEGQGYQAIKDDLRRDAAIEYLHQPELTLLDIANRLGFSEASTFHRAFKGWTGQAPGVYRQTRLLGGVGSGERA</sequence>
<evidence type="ECO:0000256" key="1">
    <source>
        <dbReference type="ARBA" id="ARBA00023015"/>
    </source>
</evidence>
<keyword evidence="1" id="KW-0805">Transcription regulation</keyword>
<dbReference type="EMBL" id="JAQSIO010000014">
    <property type="protein sequence ID" value="MDD0817087.1"/>
    <property type="molecule type" value="Genomic_DNA"/>
</dbReference>
<reference evidence="5 6" key="1">
    <citation type="submission" date="2023-02" db="EMBL/GenBank/DDBJ databases">
        <title>Bacterial whole genome sequence for Curvibacter sp. HBC28.</title>
        <authorList>
            <person name="Le V."/>
            <person name="Ko S.-R."/>
            <person name="Ahn C.-Y."/>
            <person name="Oh H.-M."/>
        </authorList>
    </citation>
    <scope>NUCLEOTIDE SEQUENCE [LARGE SCALE GENOMIC DNA]</scope>
    <source>
        <strain evidence="5 6">HBC28</strain>
    </source>
</reference>
<keyword evidence="2" id="KW-0238">DNA-binding</keyword>
<dbReference type="Proteomes" id="UP001528672">
    <property type="component" value="Unassembled WGS sequence"/>
</dbReference>
<name>A0ABT5MKH8_9BURK</name>
<keyword evidence="3" id="KW-0804">Transcription</keyword>
<evidence type="ECO:0000259" key="4">
    <source>
        <dbReference type="PROSITE" id="PS01124"/>
    </source>
</evidence>
<proteinExistence type="predicted"/>
<dbReference type="PANTHER" id="PTHR47894">
    <property type="entry name" value="HTH-TYPE TRANSCRIPTIONAL REGULATOR GADX"/>
    <property type="match status" value="1"/>
</dbReference>
<evidence type="ECO:0000256" key="3">
    <source>
        <dbReference type="ARBA" id="ARBA00023163"/>
    </source>
</evidence>
<gene>
    <name evidence="5" type="ORF">PSQ39_20810</name>
</gene>
<dbReference type="RefSeq" id="WP_273929477.1">
    <property type="nucleotide sequence ID" value="NZ_JAQSIO010000014.1"/>
</dbReference>
<evidence type="ECO:0000313" key="5">
    <source>
        <dbReference type="EMBL" id="MDD0817087.1"/>
    </source>
</evidence>
<dbReference type="PROSITE" id="PS01124">
    <property type="entry name" value="HTH_ARAC_FAMILY_2"/>
    <property type="match status" value="1"/>
</dbReference>
<feature type="domain" description="HTH araC/xylS-type" evidence="4">
    <location>
        <begin position="239"/>
        <end position="337"/>
    </location>
</feature>
<dbReference type="InterPro" id="IPR009057">
    <property type="entry name" value="Homeodomain-like_sf"/>
</dbReference>
<dbReference type="PANTHER" id="PTHR47894:SF1">
    <property type="entry name" value="HTH-TYPE TRANSCRIPTIONAL REGULATOR VQSM"/>
    <property type="match status" value="1"/>
</dbReference>
<dbReference type="InterPro" id="IPR032687">
    <property type="entry name" value="AraC-type_N"/>
</dbReference>